<dbReference type="RefSeq" id="XP_014675735.1">
    <property type="nucleotide sequence ID" value="XM_014820249.1"/>
</dbReference>
<evidence type="ECO:0000256" key="3">
    <source>
        <dbReference type="ARBA" id="ARBA00022776"/>
    </source>
</evidence>
<evidence type="ECO:0000313" key="7">
    <source>
        <dbReference type="Proteomes" id="UP000695022"/>
    </source>
</evidence>
<protein>
    <submittedName>
        <fullName evidence="8">Sister chromatid cohesion protein PDS5 homolog B-like</fullName>
    </submittedName>
</protein>
<feature type="compositionally biased region" description="Basic residues" evidence="6">
    <location>
        <begin position="1364"/>
        <end position="1373"/>
    </location>
</feature>
<dbReference type="InterPro" id="IPR016024">
    <property type="entry name" value="ARM-type_fold"/>
</dbReference>
<proteinExistence type="predicted"/>
<dbReference type="Pfam" id="PF20168">
    <property type="entry name" value="PDS5"/>
    <property type="match status" value="1"/>
</dbReference>
<feature type="compositionally biased region" description="Acidic residues" evidence="6">
    <location>
        <begin position="1340"/>
        <end position="1350"/>
    </location>
</feature>
<evidence type="ECO:0000256" key="6">
    <source>
        <dbReference type="SAM" id="MobiDB-lite"/>
    </source>
</evidence>
<dbReference type="InterPro" id="IPR011989">
    <property type="entry name" value="ARM-like"/>
</dbReference>
<feature type="compositionally biased region" description="Acidic residues" evidence="6">
    <location>
        <begin position="1228"/>
        <end position="1245"/>
    </location>
</feature>
<evidence type="ECO:0000313" key="8">
    <source>
        <dbReference type="RefSeq" id="XP_014675735.1"/>
    </source>
</evidence>
<feature type="compositionally biased region" description="Basic residues" evidence="6">
    <location>
        <begin position="1144"/>
        <end position="1154"/>
    </location>
</feature>
<dbReference type="InterPro" id="IPR039776">
    <property type="entry name" value="Pds5"/>
</dbReference>
<sequence>MPKAASKKPLRINYPPGCKEVEENMSTDELIRRLKQCARAFQDMDQTDNSEYSDLAVHLAGDAFLEHDNKDVRLLVGCCIADVFRVFAPEAPYKESGQLKMLFLFLIEQLRGLEDPKDPAFKRYFYLLENLAWVKSFNICIELEDNQEIFCKLFRLMFGIVNELHSAKVKNFMLDMMTPVVTESDAVSQELLDTILINACEPRKTHSKYSYELARDLLKRTSNAIEPYIQAFFNNTLMMNKGAESEVGKYVYDLIYELNIIVPSVLISVLPQLEFKLKSNEDGERIQVTRLLARMFSDKDSDLALTHPILWTSFIGRFNDVNVTVRTRCVQYAMHFLVNQPKLAKDVSEQLKMRCHDPEENVRYEVVMAIVSAAKKELDIVLRNEEILDYVKERTLDKKFKIRREALMGLAQVYKKIMVFPSISANDTERFAWIRNKVMHVYYQQNLEDRLLVEKILHTCLVPYSLDTSERMKRLYQLYATVDDHAVKAINELFKCQNIVRNHVRQLVLLHQDGDDDETLKAINTKLQVLSRQLPDTAKAQEYIRRFSDMLRDDNRVRAYMDKLVSPDCMCKKAEECVREVLKKLGNPTQNNVFYMTIKALLERIAPVMIDYDSVLQLLRYVDDSVRGLGEIDDEIGIKGSERGLQLLLMLSTVFPLAFKTDEAFGHLITFTRDEDEYAADIALQIFARVGEEIETTFPNIHSCLVPVLVNLAKASTPRQAKHAIQAIHVICSNRDQLFNQIFQYATNNMELDKPNCLTALCVVGHLAYYSPDDFGPEMKGIISKNVVKDILMQDRMPSPVVAADWLEDAQMTVEVRTKVQSLKLITRVLMGMKSNQSSLGSSTLRLLNTLISHQGDLMERSQINDAEKARMRLVAGASMLKLAQEPCYADIITREQLQTLAMLINDPVYQVRERFSGKLHKGLMTLRLPLEFLGIFCLTGNEQNKDLRVANKQLLLANISKRRDYLKSHTSATTKKFSILPDYVLPYVIHLLAHDPDFMRPDDTTILKQIQDCLWFIMEPLMLRNENYSYSFLKKLIENIKQTRDAQGPDDDLTNYKLYAVCDLALGIVMNKTTNFVLKEFPGEPVLPAKLYTNPDRSYSNNKLYLPQEFAFTPPRVRGKAAREALMASLGRIPAKLPGRGGGRGRGRGRGRGGRSVQPPQRVAASAEGEDEDEEEEADEEGHEEEEEEEEVDEGQEGQEEDEEEDGDEHFIKEEALTSVGVSVEEVGQEEEEEEEDEEEEEEEKQATTHMVTRKRPITGSGDAPTRKRTRGSIKAEVEEEEDEEADEIEEAPSPPKKQSPRKRGAAASPVKDEDSQKKYPVRRKMRRGKTSENGQTSDGEEEEEETPESNEASQGAETGLAGKRRTRAAVR</sequence>
<keyword evidence="5" id="KW-0131">Cell cycle</keyword>
<evidence type="ECO:0000256" key="4">
    <source>
        <dbReference type="ARBA" id="ARBA00023242"/>
    </source>
</evidence>
<dbReference type="Proteomes" id="UP000695022">
    <property type="component" value="Unplaced"/>
</dbReference>
<comment type="subcellular location">
    <subcellularLocation>
        <location evidence="1">Nucleus</location>
    </subcellularLocation>
</comment>
<dbReference type="Gene3D" id="1.25.10.10">
    <property type="entry name" value="Leucine-rich Repeat Variant"/>
    <property type="match status" value="2"/>
</dbReference>
<dbReference type="CDD" id="cd19953">
    <property type="entry name" value="PDS5"/>
    <property type="match status" value="1"/>
</dbReference>
<evidence type="ECO:0000256" key="2">
    <source>
        <dbReference type="ARBA" id="ARBA00022618"/>
    </source>
</evidence>
<dbReference type="GeneID" id="106815737"/>
<name>A0ABM1EU64_PRICU</name>
<keyword evidence="4" id="KW-0539">Nucleus</keyword>
<dbReference type="SUPFAM" id="SSF48371">
    <property type="entry name" value="ARM repeat"/>
    <property type="match status" value="2"/>
</dbReference>
<feature type="compositionally biased region" description="Acidic residues" evidence="6">
    <location>
        <begin position="1279"/>
        <end position="1292"/>
    </location>
</feature>
<reference evidence="8" key="1">
    <citation type="submission" date="2025-08" db="UniProtKB">
        <authorList>
            <consortium name="RefSeq"/>
        </authorList>
    </citation>
    <scope>IDENTIFICATION</scope>
</reference>
<keyword evidence="7" id="KW-1185">Reference proteome</keyword>
<keyword evidence="2" id="KW-0132">Cell division</keyword>
<dbReference type="PANTHER" id="PTHR12663">
    <property type="entry name" value="ANDROGEN INDUCED INHIBITOR OF PROLIFERATION AS3 / PDS5-RELATED"/>
    <property type="match status" value="1"/>
</dbReference>
<dbReference type="PANTHER" id="PTHR12663:SF0">
    <property type="entry name" value="PRECOCIOUS DISSOCIATION OF SISTERS 5, ISOFORM A"/>
    <property type="match status" value="1"/>
</dbReference>
<keyword evidence="3" id="KW-0498">Mitosis</keyword>
<organism evidence="7 8">
    <name type="scientific">Priapulus caudatus</name>
    <name type="common">Priapulid worm</name>
    <dbReference type="NCBI Taxonomy" id="37621"/>
    <lineage>
        <taxon>Eukaryota</taxon>
        <taxon>Metazoa</taxon>
        <taxon>Ecdysozoa</taxon>
        <taxon>Scalidophora</taxon>
        <taxon>Priapulida</taxon>
        <taxon>Priapulimorpha</taxon>
        <taxon>Priapulimorphida</taxon>
        <taxon>Priapulidae</taxon>
        <taxon>Priapulus</taxon>
    </lineage>
</organism>
<evidence type="ECO:0000256" key="5">
    <source>
        <dbReference type="ARBA" id="ARBA00023306"/>
    </source>
</evidence>
<gene>
    <name evidence="8" type="primary">LOC106815737</name>
</gene>
<feature type="region of interest" description="Disordered" evidence="6">
    <location>
        <begin position="1133"/>
        <end position="1373"/>
    </location>
</feature>
<evidence type="ECO:0000256" key="1">
    <source>
        <dbReference type="ARBA" id="ARBA00004123"/>
    </source>
</evidence>
<feature type="compositionally biased region" description="Basic residues" evidence="6">
    <location>
        <begin position="1321"/>
        <end position="1330"/>
    </location>
</feature>
<feature type="compositionally biased region" description="Acidic residues" evidence="6">
    <location>
        <begin position="1169"/>
        <end position="1209"/>
    </location>
</feature>
<accession>A0ABM1EU64</accession>